<name>A0ABU5V4D7_9GAMM</name>
<protein>
    <submittedName>
        <fullName evidence="1">Uncharacterized protein</fullName>
    </submittedName>
</protein>
<evidence type="ECO:0000313" key="1">
    <source>
        <dbReference type="EMBL" id="MEA5668067.1"/>
    </source>
</evidence>
<sequence>MVAKNFVLGRNEVIVYPSRVRDRFGNYVDYEWSTVNPWQLLGMSSNDGRRLTISYPDATSKFVSTISDGSRVWSYRSSDGKSGQPVTFPDGSRSSATFVGLQRARPDPTRVSCDEIDFRPSDYVGTFTGRSGVTVELTLRDVLFGRSWIERECLMGGGSESIREPFVFLSAALVKKKVSGPGLPTGGLVWTYDYGLPNNCWNPSPYGVGSNACTATSPTTRIVKQTNPDGTVTRYTYGNRFNVDEGLLLRTDFGWNGTSAVRSEEVTYADPEAPPYRAYNGISYRNFGDYSTTGFYRPKARLVTTEAGKVFRWEVATDCAGGPRCFDTQARPTKIIKSDGQ</sequence>
<dbReference type="RefSeq" id="WP_323438857.1">
    <property type="nucleotide sequence ID" value="NZ_JAYFUH010000182.1"/>
</dbReference>
<dbReference type="EMBL" id="JAYFUH010000182">
    <property type="protein sequence ID" value="MEA5668067.1"/>
    <property type="molecule type" value="Genomic_DNA"/>
</dbReference>
<evidence type="ECO:0000313" key="2">
    <source>
        <dbReference type="Proteomes" id="UP001301653"/>
    </source>
</evidence>
<dbReference type="Proteomes" id="UP001301653">
    <property type="component" value="Unassembled WGS sequence"/>
</dbReference>
<reference evidence="1 2" key="1">
    <citation type="submission" date="2023-12" db="EMBL/GenBank/DDBJ databases">
        <title>Stenotrophomonas guangdongensis sp. nov., isolated from wilted pepper plants (Capsicum annuum).</title>
        <authorList>
            <person name="Qiu M."/>
            <person name="Li Y."/>
            <person name="Liu Q."/>
            <person name="Zhang X."/>
            <person name="Huang Y."/>
            <person name="Guo R."/>
            <person name="Hu M."/>
            <person name="Zhou J."/>
            <person name="Zhou X."/>
        </authorList>
    </citation>
    <scope>NUCLEOTIDE SEQUENCE [LARGE SCALE GENOMIC DNA]</scope>
    <source>
        <strain evidence="1 2">MH1</strain>
    </source>
</reference>
<comment type="caution">
    <text evidence="1">The sequence shown here is derived from an EMBL/GenBank/DDBJ whole genome shotgun (WGS) entry which is preliminary data.</text>
</comment>
<organism evidence="1 2">
    <name type="scientific">Stenotrophomonas capsici</name>
    <dbReference type="NCBI Taxonomy" id="3110230"/>
    <lineage>
        <taxon>Bacteria</taxon>
        <taxon>Pseudomonadati</taxon>
        <taxon>Pseudomonadota</taxon>
        <taxon>Gammaproteobacteria</taxon>
        <taxon>Lysobacterales</taxon>
        <taxon>Lysobacteraceae</taxon>
        <taxon>Stenotrophomonas</taxon>
    </lineage>
</organism>
<keyword evidence="2" id="KW-1185">Reference proteome</keyword>
<proteinExistence type="predicted"/>
<gene>
    <name evidence="1" type="ORF">VA603_11025</name>
</gene>
<accession>A0ABU5V4D7</accession>